<proteinExistence type="predicted"/>
<dbReference type="KEGG" id="mff:MFFC18_02230"/>
<dbReference type="InterPro" id="IPR009937">
    <property type="entry name" value="Phage_holin_3_6"/>
</dbReference>
<evidence type="ECO:0000313" key="4">
    <source>
        <dbReference type="Proteomes" id="UP000322214"/>
    </source>
</evidence>
<feature type="transmembrane region" description="Helical" evidence="2">
    <location>
        <begin position="97"/>
        <end position="121"/>
    </location>
</feature>
<dbReference type="Pfam" id="PF07332">
    <property type="entry name" value="Phage_holin_3_6"/>
    <property type="match status" value="1"/>
</dbReference>
<keyword evidence="2" id="KW-0812">Transmembrane</keyword>
<keyword evidence="2" id="KW-0472">Membrane</keyword>
<dbReference type="AlphaFoldDB" id="A0A5B9P5D1"/>
<dbReference type="Proteomes" id="UP000322214">
    <property type="component" value="Chromosome"/>
</dbReference>
<sequence length="151" mass="16642">MSADTLFNDRRRRQKVDSSRRLPPSNVARGLGGMFSDVISLGELQLKLLKRDTTETIERTYVSAAILLAGVLVLLACLPVGMFAAVHLLHETLDTSIAMSFAIVVAASFSVGVMVTAIGFIKLKKAGNSFRRSQSEFSKNVDWLKQTLKRR</sequence>
<evidence type="ECO:0000256" key="1">
    <source>
        <dbReference type="SAM" id="MobiDB-lite"/>
    </source>
</evidence>
<keyword evidence="4" id="KW-1185">Reference proteome</keyword>
<keyword evidence="2" id="KW-1133">Transmembrane helix</keyword>
<organism evidence="3 4">
    <name type="scientific">Mariniblastus fucicola</name>
    <dbReference type="NCBI Taxonomy" id="980251"/>
    <lineage>
        <taxon>Bacteria</taxon>
        <taxon>Pseudomonadati</taxon>
        <taxon>Planctomycetota</taxon>
        <taxon>Planctomycetia</taxon>
        <taxon>Pirellulales</taxon>
        <taxon>Pirellulaceae</taxon>
        <taxon>Mariniblastus</taxon>
    </lineage>
</organism>
<name>A0A5B9P5D1_9BACT</name>
<dbReference type="RefSeq" id="WP_075082598.1">
    <property type="nucleotide sequence ID" value="NZ_CP042912.1"/>
</dbReference>
<dbReference type="STRING" id="980251.GCA_001642875_04607"/>
<feature type="transmembrane region" description="Helical" evidence="2">
    <location>
        <begin position="60"/>
        <end position="85"/>
    </location>
</feature>
<evidence type="ECO:0000313" key="3">
    <source>
        <dbReference type="EMBL" id="QEG20375.1"/>
    </source>
</evidence>
<evidence type="ECO:0000256" key="2">
    <source>
        <dbReference type="SAM" id="Phobius"/>
    </source>
</evidence>
<dbReference type="EMBL" id="CP042912">
    <property type="protein sequence ID" value="QEG20375.1"/>
    <property type="molecule type" value="Genomic_DNA"/>
</dbReference>
<protein>
    <recommendedName>
        <fullName evidence="5">Phage holin family protein</fullName>
    </recommendedName>
</protein>
<gene>
    <name evidence="3" type="ORF">MFFC18_02230</name>
</gene>
<accession>A0A5B9P5D1</accession>
<reference evidence="3 4" key="1">
    <citation type="submission" date="2019-08" db="EMBL/GenBank/DDBJ databases">
        <title>Deep-cultivation of Planctomycetes and their phenomic and genomic characterization uncovers novel biology.</title>
        <authorList>
            <person name="Wiegand S."/>
            <person name="Jogler M."/>
            <person name="Boedeker C."/>
            <person name="Pinto D."/>
            <person name="Vollmers J."/>
            <person name="Rivas-Marin E."/>
            <person name="Kohn T."/>
            <person name="Peeters S.H."/>
            <person name="Heuer A."/>
            <person name="Rast P."/>
            <person name="Oberbeckmann S."/>
            <person name="Bunk B."/>
            <person name="Jeske O."/>
            <person name="Meyerdierks A."/>
            <person name="Storesund J.E."/>
            <person name="Kallscheuer N."/>
            <person name="Luecker S."/>
            <person name="Lage O.M."/>
            <person name="Pohl T."/>
            <person name="Merkel B.J."/>
            <person name="Hornburger P."/>
            <person name="Mueller R.-W."/>
            <person name="Bruemmer F."/>
            <person name="Labrenz M."/>
            <person name="Spormann A.M."/>
            <person name="Op den Camp H."/>
            <person name="Overmann J."/>
            <person name="Amann R."/>
            <person name="Jetten M.S.M."/>
            <person name="Mascher T."/>
            <person name="Medema M.H."/>
            <person name="Devos D.P."/>
            <person name="Kaster A.-K."/>
            <person name="Ovreas L."/>
            <person name="Rohde M."/>
            <person name="Galperin M.Y."/>
            <person name="Jogler C."/>
        </authorList>
    </citation>
    <scope>NUCLEOTIDE SEQUENCE [LARGE SCALE GENOMIC DNA]</scope>
    <source>
        <strain evidence="3 4">FC18</strain>
    </source>
</reference>
<feature type="region of interest" description="Disordered" evidence="1">
    <location>
        <begin position="1"/>
        <end position="23"/>
    </location>
</feature>
<evidence type="ECO:0008006" key="5">
    <source>
        <dbReference type="Google" id="ProtNLM"/>
    </source>
</evidence>